<organism evidence="2 3">
    <name type="scientific">Granulicella aggregans</name>
    <dbReference type="NCBI Taxonomy" id="474949"/>
    <lineage>
        <taxon>Bacteria</taxon>
        <taxon>Pseudomonadati</taxon>
        <taxon>Acidobacteriota</taxon>
        <taxon>Terriglobia</taxon>
        <taxon>Terriglobales</taxon>
        <taxon>Acidobacteriaceae</taxon>
        <taxon>Granulicella</taxon>
    </lineage>
</organism>
<dbReference type="RefSeq" id="WP_184220535.1">
    <property type="nucleotide sequence ID" value="NZ_JACHIP010000005.1"/>
</dbReference>
<keyword evidence="2" id="KW-0238">DNA-binding</keyword>
<proteinExistence type="predicted"/>
<dbReference type="InterPro" id="IPR036388">
    <property type="entry name" value="WH-like_DNA-bd_sf"/>
</dbReference>
<name>A0A7W8E4Q7_9BACT</name>
<dbReference type="Proteomes" id="UP000540989">
    <property type="component" value="Unassembled WGS sequence"/>
</dbReference>
<evidence type="ECO:0000259" key="1">
    <source>
        <dbReference type="PROSITE" id="PS50995"/>
    </source>
</evidence>
<dbReference type="PROSITE" id="PS50995">
    <property type="entry name" value="HTH_MARR_2"/>
    <property type="match status" value="1"/>
</dbReference>
<comment type="caution">
    <text evidence="2">The sequence shown here is derived from an EMBL/GenBank/DDBJ whole genome shotgun (WGS) entry which is preliminary data.</text>
</comment>
<feature type="domain" description="HTH marR-type" evidence="1">
    <location>
        <begin position="16"/>
        <end position="150"/>
    </location>
</feature>
<dbReference type="AlphaFoldDB" id="A0A7W8E4Q7"/>
<dbReference type="GO" id="GO:0003700">
    <property type="term" value="F:DNA-binding transcription factor activity"/>
    <property type="evidence" value="ECO:0007669"/>
    <property type="project" value="InterPro"/>
</dbReference>
<dbReference type="SUPFAM" id="SSF46785">
    <property type="entry name" value="Winged helix' DNA-binding domain"/>
    <property type="match status" value="1"/>
</dbReference>
<evidence type="ECO:0000313" key="3">
    <source>
        <dbReference type="Proteomes" id="UP000540989"/>
    </source>
</evidence>
<dbReference type="PANTHER" id="PTHR33164:SF101">
    <property type="entry name" value="TRANSCRIPTIONAL REPRESSOR MPRA"/>
    <property type="match status" value="1"/>
</dbReference>
<dbReference type="Pfam" id="PF01047">
    <property type="entry name" value="MarR"/>
    <property type="match status" value="1"/>
</dbReference>
<evidence type="ECO:0000313" key="2">
    <source>
        <dbReference type="EMBL" id="MBB5059313.1"/>
    </source>
</evidence>
<reference evidence="2 3" key="1">
    <citation type="submission" date="2020-08" db="EMBL/GenBank/DDBJ databases">
        <title>Genomic Encyclopedia of Type Strains, Phase IV (KMG-V): Genome sequencing to study the core and pangenomes of soil and plant-associated prokaryotes.</title>
        <authorList>
            <person name="Whitman W."/>
        </authorList>
    </citation>
    <scope>NUCLEOTIDE SEQUENCE [LARGE SCALE GENOMIC DNA]</scope>
    <source>
        <strain evidence="2 3">M8UP14</strain>
    </source>
</reference>
<protein>
    <submittedName>
        <fullName evidence="2">DNA-binding MarR family transcriptional regulator</fullName>
    </submittedName>
</protein>
<dbReference type="InterPro" id="IPR000835">
    <property type="entry name" value="HTH_MarR-typ"/>
</dbReference>
<dbReference type="GO" id="GO:0003677">
    <property type="term" value="F:DNA binding"/>
    <property type="evidence" value="ECO:0007669"/>
    <property type="project" value="UniProtKB-KW"/>
</dbReference>
<dbReference type="Gene3D" id="1.10.10.10">
    <property type="entry name" value="Winged helix-like DNA-binding domain superfamily/Winged helix DNA-binding domain"/>
    <property type="match status" value="1"/>
</dbReference>
<dbReference type="SMART" id="SM00347">
    <property type="entry name" value="HTH_MARR"/>
    <property type="match status" value="1"/>
</dbReference>
<dbReference type="InterPro" id="IPR039422">
    <property type="entry name" value="MarR/SlyA-like"/>
</dbReference>
<dbReference type="InterPro" id="IPR036390">
    <property type="entry name" value="WH_DNA-bd_sf"/>
</dbReference>
<accession>A0A7W8E4Q7</accession>
<sequence length="156" mass="17408">MVALSIKQRKPFVSDQQELYVSIVRTASELSRSTERFLRAYGTTQIQYNVLRILQGSGPEGLGRNEIAERMITAAPDMTRLLDRMERDGLVVRTKDREDKRQVATTITPTGKRLLSSVEGPLMKLHSEQLAALSISDVRKAVELLGAARDGNLRAL</sequence>
<gene>
    <name evidence="2" type="ORF">HDF16_004036</name>
</gene>
<dbReference type="PANTHER" id="PTHR33164">
    <property type="entry name" value="TRANSCRIPTIONAL REGULATOR, MARR FAMILY"/>
    <property type="match status" value="1"/>
</dbReference>
<dbReference type="GO" id="GO:0006950">
    <property type="term" value="P:response to stress"/>
    <property type="evidence" value="ECO:0007669"/>
    <property type="project" value="TreeGrafter"/>
</dbReference>
<dbReference type="EMBL" id="JACHIP010000005">
    <property type="protein sequence ID" value="MBB5059313.1"/>
    <property type="molecule type" value="Genomic_DNA"/>
</dbReference>
<keyword evidence="3" id="KW-1185">Reference proteome</keyword>